<evidence type="ECO:0000313" key="11">
    <source>
        <dbReference type="Proteomes" id="UP001151760"/>
    </source>
</evidence>
<dbReference type="PROSITE" id="PS50994">
    <property type="entry name" value="INTEGRASE"/>
    <property type="match status" value="1"/>
</dbReference>
<dbReference type="Pfam" id="PF13976">
    <property type="entry name" value="gag_pre-integrs"/>
    <property type="match status" value="1"/>
</dbReference>
<reference evidence="10" key="1">
    <citation type="journal article" date="2022" name="Int. J. Mol. Sci.">
        <title>Draft Genome of Tanacetum Coccineum: Genomic Comparison of Closely Related Tanacetum-Family Plants.</title>
        <authorList>
            <person name="Yamashiro T."/>
            <person name="Shiraishi A."/>
            <person name="Nakayama K."/>
            <person name="Satake H."/>
        </authorList>
    </citation>
    <scope>NUCLEOTIDE SEQUENCE</scope>
</reference>
<feature type="region of interest" description="Disordered" evidence="7">
    <location>
        <begin position="585"/>
        <end position="644"/>
    </location>
</feature>
<proteinExistence type="predicted"/>
<evidence type="ECO:0000256" key="2">
    <source>
        <dbReference type="ARBA" id="ARBA00022723"/>
    </source>
</evidence>
<dbReference type="Proteomes" id="UP001151760">
    <property type="component" value="Unassembled WGS sequence"/>
</dbReference>
<feature type="compositionally biased region" description="Polar residues" evidence="7">
    <location>
        <begin position="1403"/>
        <end position="1416"/>
    </location>
</feature>
<feature type="compositionally biased region" description="Polar residues" evidence="7">
    <location>
        <begin position="708"/>
        <end position="719"/>
    </location>
</feature>
<evidence type="ECO:0000256" key="4">
    <source>
        <dbReference type="ARBA" id="ARBA00022801"/>
    </source>
</evidence>
<dbReference type="InterPro" id="IPR039537">
    <property type="entry name" value="Retrotran_Ty1/copia-like"/>
</dbReference>
<feature type="domain" description="CCHC-type" evidence="8">
    <location>
        <begin position="342"/>
        <end position="356"/>
    </location>
</feature>
<keyword evidence="5" id="KW-0863">Zinc-finger</keyword>
<keyword evidence="6" id="KW-0175">Coiled coil</keyword>
<protein>
    <submittedName>
        <fullName evidence="10">Ribonuclease H-like domain-containing protein</fullName>
    </submittedName>
</protein>
<dbReference type="PROSITE" id="PS50158">
    <property type="entry name" value="ZF_CCHC"/>
    <property type="match status" value="1"/>
</dbReference>
<dbReference type="InterPro" id="IPR001584">
    <property type="entry name" value="Integrase_cat-core"/>
</dbReference>
<dbReference type="Pfam" id="PF25597">
    <property type="entry name" value="SH3_retrovirus"/>
    <property type="match status" value="1"/>
</dbReference>
<dbReference type="Gene3D" id="4.10.60.10">
    <property type="entry name" value="Zinc finger, CCHC-type"/>
    <property type="match status" value="1"/>
</dbReference>
<keyword evidence="5" id="KW-0862">Zinc</keyword>
<keyword evidence="4" id="KW-0378">Hydrolase</keyword>
<feature type="compositionally biased region" description="Polar residues" evidence="7">
    <location>
        <begin position="628"/>
        <end position="637"/>
    </location>
</feature>
<gene>
    <name evidence="10" type="ORF">Tco_0876803</name>
</gene>
<evidence type="ECO:0000256" key="6">
    <source>
        <dbReference type="SAM" id="Coils"/>
    </source>
</evidence>
<evidence type="ECO:0000259" key="8">
    <source>
        <dbReference type="PROSITE" id="PS50158"/>
    </source>
</evidence>
<organism evidence="10 11">
    <name type="scientific">Tanacetum coccineum</name>
    <dbReference type="NCBI Taxonomy" id="301880"/>
    <lineage>
        <taxon>Eukaryota</taxon>
        <taxon>Viridiplantae</taxon>
        <taxon>Streptophyta</taxon>
        <taxon>Embryophyta</taxon>
        <taxon>Tracheophyta</taxon>
        <taxon>Spermatophyta</taxon>
        <taxon>Magnoliopsida</taxon>
        <taxon>eudicotyledons</taxon>
        <taxon>Gunneridae</taxon>
        <taxon>Pentapetalae</taxon>
        <taxon>asterids</taxon>
        <taxon>campanulids</taxon>
        <taxon>Asterales</taxon>
        <taxon>Asteraceae</taxon>
        <taxon>Asteroideae</taxon>
        <taxon>Anthemideae</taxon>
        <taxon>Anthemidinae</taxon>
        <taxon>Tanacetum</taxon>
    </lineage>
</organism>
<dbReference type="Pfam" id="PF00665">
    <property type="entry name" value="rve"/>
    <property type="match status" value="1"/>
</dbReference>
<dbReference type="InterPro" id="IPR025724">
    <property type="entry name" value="GAG-pre-integrase_dom"/>
</dbReference>
<dbReference type="SUPFAM" id="SSF57756">
    <property type="entry name" value="Retrovirus zinc finger-like domains"/>
    <property type="match status" value="1"/>
</dbReference>
<dbReference type="SUPFAM" id="SSF53098">
    <property type="entry name" value="Ribonuclease H-like"/>
    <property type="match status" value="1"/>
</dbReference>
<evidence type="ECO:0000256" key="1">
    <source>
        <dbReference type="ARBA" id="ARBA00022670"/>
    </source>
</evidence>
<dbReference type="Pfam" id="PF22936">
    <property type="entry name" value="Pol_BBD"/>
    <property type="match status" value="1"/>
</dbReference>
<dbReference type="PANTHER" id="PTHR42648">
    <property type="entry name" value="TRANSPOSASE, PUTATIVE-RELATED"/>
    <property type="match status" value="1"/>
</dbReference>
<dbReference type="PANTHER" id="PTHR42648:SF32">
    <property type="entry name" value="RIBONUCLEASE H-LIKE DOMAIN, GAG-PRE-INTEGRASE DOMAIN PROTEIN-RELATED"/>
    <property type="match status" value="1"/>
</dbReference>
<feature type="compositionally biased region" description="Polar residues" evidence="7">
    <location>
        <begin position="604"/>
        <end position="621"/>
    </location>
</feature>
<dbReference type="InterPro" id="IPR012337">
    <property type="entry name" value="RNaseH-like_sf"/>
</dbReference>
<feature type="region of interest" description="Disordered" evidence="7">
    <location>
        <begin position="1360"/>
        <end position="1433"/>
    </location>
</feature>
<keyword evidence="11" id="KW-1185">Reference proteome</keyword>
<keyword evidence="1" id="KW-0645">Protease</keyword>
<dbReference type="InterPro" id="IPR054722">
    <property type="entry name" value="PolX-like_BBD"/>
</dbReference>
<comment type="caution">
    <text evidence="10">The sequence shown here is derived from an EMBL/GenBank/DDBJ whole genome shotgun (WGS) entry which is preliminary data.</text>
</comment>
<dbReference type="SMART" id="SM00343">
    <property type="entry name" value="ZnF_C2HC"/>
    <property type="match status" value="2"/>
</dbReference>
<dbReference type="InterPro" id="IPR036397">
    <property type="entry name" value="RNaseH_sf"/>
</dbReference>
<evidence type="ECO:0000256" key="5">
    <source>
        <dbReference type="PROSITE-ProRule" id="PRU00047"/>
    </source>
</evidence>
<name>A0ABQ5BW08_9ASTR</name>
<sequence length="1910" mass="217085">MDPYNHTVSVSTKLPILDIAKFEQWKFRIQQYFQNEHYALWEVIEFGDSYKEEADKEKSPSGEASASKKKGRTLAITAEDMQKRKNDVKARTTLLLALPDEHQLRFSKYETAKELWEAILKIFGGNEATKKTKKNLLKQQYGNFKAEGSETLFETFNRLQALVSQLEFMDVIVEQDDVNQKFLTSLAPEWVMHTIVWRNKSDLDEMSLDDLYNHLKVYEPEVQKKTGSSSQNMAFISSPSTNSGKGNVSTASSQVTTANSEVTPASFSHDTVCAYIASQPNGSQISYEDMTQINADDLEEMEIKFNMALLTMRADRFWRRTGKKITIQGPEVAGYDKSKVECYNCHKMGHFTRECRAPKIQESGKRDNYRKSQSVEEPGNKAMMAFDGNGWDWSYQAEEKEDHALVGEEEIVPTEFALMAKSSSSSDNEVYDDSFCTKSCRKNTESLNTKINKLNEELSDAETDLFKYKRGLSQVEARLVEFKINETKFCEKIRVFERDIDIKDNKIESLTNELEALRKEKENIDFKIKGFSNATKDFDDLLGNLRNVNDKSGMGFNEYTAVAPPPAHVYSPPVKDLSWTGLPEFADNTRHTPSVDISKDDNSKQQGNNTSVLEQGETSRSVMRMPLTQFTKGNSSPNREENVRKPIVKYAELYRKTSQGHRNLDAPIIEEWESETESEVDYTISESVRDSIKQAQIEARTSRHTQNHPRGNQRNWNNQKSQQLGKDFVMQNKACYRCGCFDHLASNCGIRVARNEPCPRVKNKNITPKAVLLKSGIKPISVNKPITTDRTTLNVPQPKMTSFVKTAHSNAKRSFVRKSAAKKQIWVPKVPTVGTKVPTVGQKFLTDRPIVAAKKGNKGKAGNSQDIIDDKGFWDSGCSRHMTGNISYLSDFEPYDGGYVSFGDGGGKITGKGTIKTGKLEFENVHFVKELKYNLFSVSQICDNKNYVLFTDSECIVLGRDFKLKDDKHVLLRTPRQQNMYAVDLKNIVPHKNLTCLIAKASVHESILWHRRLGHLNFKTMNKLVRNNLVKGLPSKFFDNDHSCVDCLKGKQHRASCKSKLVNSVSKPLHTLHMDLFGPTSISSLNHKWYCLVVTDDFSRFTWTFFLKTKDETFRILRNFITEIENLKDLKVKVIRCDNGGEFRNKDMDEFCTRKGIKREFSTARTPQQNGIAKRRNRTLIEAARTMLADAKFPVTFWAEAVNTACYVQNRVLVIKPHNKTPYELFNGRAPAIGFLRPFGCHVMILNTLDHLGKFDAKGDEGFLVGYSLSSKAFRVYNKRTRHIEENLHVDFLENKIIDKGTGPDWLFDIESLTKSMNYVPVVVAGTSSSNNADTTEETVKEKGSTLRFLAITNWFQQPQGIPSSEKNGALQINSSQQENEKSQHDPEVSQQLEQEFNKEASESSGISVPTASDSIPTDKPTEPSLTPAVETPVPTVSSLIPTVVKSRGGGFQYTQPPSIVNVVPSQNNLEDFFGDTTQTPSLTEEEADIGNMETDIQVSPTPTFRINKDHPKNQIIGPIDTPVQTRHKAKNVAEQSFIATIHQKTNPDLLQLSMQEELLQFKIQNVWVLVECPKGVRPIGTKWVLKNKKDERGIVVKNKARLVAQGHTQEEGIDYEEVFAPVARIEAIRLFLAYASYMGFTVYQMDVKSAFLYGTIDEEVYVKQPPGFEDPEFPDRVYKVEKAMYGLHQAPRAWYGTLSKYLLKNGFQRGTIDQTLFIRRYKGEYLLVQVYVDDIIFGSSNEKLCREFEALMHDKFQMSAMGELTFFLGLQVLQRKDGIFLSQDKYVRDILKKFGYTDVRTASTPMDRENPWGKDGPGKDIDLHLYRSMIGSLMYLTTSRPDIMFAVCVCARHQVTPKECHLHAVKRIFRYLKGHPTLGLWYPKESPFDLVAYSDSDYDGDNHDRKSTT</sequence>
<dbReference type="EMBL" id="BQNB010013611">
    <property type="protein sequence ID" value="GJT18097.1"/>
    <property type="molecule type" value="Genomic_DNA"/>
</dbReference>
<feature type="region of interest" description="Disordered" evidence="7">
    <location>
        <begin position="697"/>
        <end position="719"/>
    </location>
</feature>
<evidence type="ECO:0000256" key="7">
    <source>
        <dbReference type="SAM" id="MobiDB-lite"/>
    </source>
</evidence>
<keyword evidence="3" id="KW-0064">Aspartyl protease</keyword>
<dbReference type="Gene3D" id="3.30.420.10">
    <property type="entry name" value="Ribonuclease H-like superfamily/Ribonuclease H"/>
    <property type="match status" value="1"/>
</dbReference>
<evidence type="ECO:0000313" key="10">
    <source>
        <dbReference type="EMBL" id="GJT18097.1"/>
    </source>
</evidence>
<reference evidence="10" key="2">
    <citation type="submission" date="2022-01" db="EMBL/GenBank/DDBJ databases">
        <authorList>
            <person name="Yamashiro T."/>
            <person name="Shiraishi A."/>
            <person name="Satake H."/>
            <person name="Nakayama K."/>
        </authorList>
    </citation>
    <scope>NUCLEOTIDE SEQUENCE</scope>
</reference>
<dbReference type="InterPro" id="IPR013103">
    <property type="entry name" value="RVT_2"/>
</dbReference>
<dbReference type="InterPro" id="IPR043502">
    <property type="entry name" value="DNA/RNA_pol_sf"/>
</dbReference>
<feature type="coiled-coil region" evidence="6">
    <location>
        <begin position="444"/>
        <end position="527"/>
    </location>
</feature>
<feature type="compositionally biased region" description="Polar residues" evidence="7">
    <location>
        <begin position="1360"/>
        <end position="1378"/>
    </location>
</feature>
<dbReference type="SUPFAM" id="SSF56672">
    <property type="entry name" value="DNA/RNA polymerases"/>
    <property type="match status" value="1"/>
</dbReference>
<dbReference type="Pfam" id="PF07727">
    <property type="entry name" value="RVT_2"/>
    <property type="match status" value="1"/>
</dbReference>
<dbReference type="InterPro" id="IPR001878">
    <property type="entry name" value="Znf_CCHC"/>
</dbReference>
<keyword evidence="2" id="KW-0479">Metal-binding</keyword>
<dbReference type="InterPro" id="IPR036875">
    <property type="entry name" value="Znf_CCHC_sf"/>
</dbReference>
<accession>A0ABQ5BW08</accession>
<feature type="compositionally biased region" description="Basic and acidic residues" evidence="7">
    <location>
        <begin position="1379"/>
        <end position="1388"/>
    </location>
</feature>
<evidence type="ECO:0000259" key="9">
    <source>
        <dbReference type="PROSITE" id="PS50994"/>
    </source>
</evidence>
<feature type="domain" description="Integrase catalytic" evidence="9">
    <location>
        <begin position="1064"/>
        <end position="1230"/>
    </location>
</feature>
<dbReference type="Pfam" id="PF14223">
    <property type="entry name" value="Retrotran_gag_2"/>
    <property type="match status" value="1"/>
</dbReference>
<evidence type="ECO:0000256" key="3">
    <source>
        <dbReference type="ARBA" id="ARBA00022750"/>
    </source>
</evidence>
<dbReference type="InterPro" id="IPR057670">
    <property type="entry name" value="SH3_retrovirus"/>
</dbReference>